<protein>
    <recommendedName>
        <fullName evidence="4">Lipoprotein</fullName>
    </recommendedName>
</protein>
<evidence type="ECO:0000313" key="2">
    <source>
        <dbReference type="EMBL" id="EHJ48746.1"/>
    </source>
</evidence>
<feature type="signal peptide" evidence="1">
    <location>
        <begin position="1"/>
        <end position="27"/>
    </location>
</feature>
<organism evidence="2 3">
    <name type="scientific">Solidesulfovibrio carbinoliphilus subsp. oakridgensis</name>
    <dbReference type="NCBI Taxonomy" id="694327"/>
    <lineage>
        <taxon>Bacteria</taxon>
        <taxon>Pseudomonadati</taxon>
        <taxon>Thermodesulfobacteriota</taxon>
        <taxon>Desulfovibrionia</taxon>
        <taxon>Desulfovibrionales</taxon>
        <taxon>Desulfovibrionaceae</taxon>
        <taxon>Solidesulfovibrio</taxon>
    </lineage>
</organism>
<proteinExistence type="predicted"/>
<evidence type="ECO:0000313" key="3">
    <source>
        <dbReference type="Proteomes" id="UP000004662"/>
    </source>
</evidence>
<evidence type="ECO:0008006" key="4">
    <source>
        <dbReference type="Google" id="ProtNLM"/>
    </source>
</evidence>
<gene>
    <name evidence="2" type="ORF">DFW101_2742</name>
</gene>
<dbReference type="Proteomes" id="UP000004662">
    <property type="component" value="Chromosome"/>
</dbReference>
<keyword evidence="1" id="KW-0732">Signal</keyword>
<sequence length="107" mass="11896">MTPTAFPRLLLRLLVPAACLLAGCGHAYVNPDIADPARAKERLAVDSAICKQEANDTVQPTYGLERFEFDPTIEAQADRFVANAAEDDANLDVYATCMRHRGWRFKK</sequence>
<accession>G7QAJ3</accession>
<name>G7QAJ3_9BACT</name>
<dbReference type="RefSeq" id="WP_009182107.1">
    <property type="nucleotide sequence ID" value="NZ_CM001368.1"/>
</dbReference>
<dbReference type="EMBL" id="CM001368">
    <property type="protein sequence ID" value="EHJ48746.1"/>
    <property type="molecule type" value="Genomic_DNA"/>
</dbReference>
<feature type="chain" id="PRO_5003503513" description="Lipoprotein" evidence="1">
    <location>
        <begin position="28"/>
        <end position="107"/>
    </location>
</feature>
<keyword evidence="3" id="KW-1185">Reference proteome</keyword>
<dbReference type="OrthoDB" id="5459160at2"/>
<evidence type="ECO:0000256" key="1">
    <source>
        <dbReference type="SAM" id="SignalP"/>
    </source>
</evidence>
<dbReference type="AlphaFoldDB" id="G7QAJ3"/>
<reference evidence="3" key="1">
    <citation type="journal article" date="2015" name="Genome Announc.">
        <title>High-Quality Draft Genome Sequence of Desulfovibrio carbinoliphilus FW-101-2B, an Organic Acid-Oxidizing Sulfate-Reducing Bacterium Isolated from Uranium(VI)-Contaminated Groundwater.</title>
        <authorList>
            <person name="Ramsay B.D."/>
            <person name="Hwang C."/>
            <person name="Woo H.L."/>
            <person name="Carroll S.L."/>
            <person name="Lucas S."/>
            <person name="Han J."/>
            <person name="Lapidus A.L."/>
            <person name="Cheng J.F."/>
            <person name="Goodwin L.A."/>
            <person name="Pitluck S."/>
            <person name="Peters L."/>
            <person name="Chertkov O."/>
            <person name="Held B."/>
            <person name="Detter J.C."/>
            <person name="Han C.S."/>
            <person name="Tapia R."/>
            <person name="Land M.L."/>
            <person name="Hauser L.J."/>
            <person name="Kyrpides N.C."/>
            <person name="Ivanova N.N."/>
            <person name="Mikhailova N."/>
            <person name="Pagani I."/>
            <person name="Woyke T."/>
            <person name="Arkin A.P."/>
            <person name="Dehal P."/>
            <person name="Chivian D."/>
            <person name="Criddle C.S."/>
            <person name="Wu W."/>
            <person name="Chakraborty R."/>
            <person name="Hazen T.C."/>
            <person name="Fields M.W."/>
        </authorList>
    </citation>
    <scope>NUCLEOTIDE SEQUENCE [LARGE SCALE GENOMIC DNA]</scope>
    <source>
        <strain evidence="3">FW-101-2B</strain>
    </source>
</reference>
<dbReference type="HOGENOM" id="CLU_2205862_0_0_7"/>
<dbReference type="eggNOG" id="ENOG503182F">
    <property type="taxonomic scope" value="Bacteria"/>
</dbReference>